<dbReference type="EMBL" id="ML178823">
    <property type="protein sequence ID" value="TFL01926.1"/>
    <property type="molecule type" value="Genomic_DNA"/>
</dbReference>
<dbReference type="Gene3D" id="2.30.30.40">
    <property type="entry name" value="SH3 Domains"/>
    <property type="match status" value="1"/>
</dbReference>
<feature type="domain" description="SH3" evidence="4">
    <location>
        <begin position="34"/>
        <end position="95"/>
    </location>
</feature>
<dbReference type="GO" id="GO:0015630">
    <property type="term" value="C:microtubule cytoskeleton"/>
    <property type="evidence" value="ECO:0007669"/>
    <property type="project" value="TreeGrafter"/>
</dbReference>
<evidence type="ECO:0000259" key="4">
    <source>
        <dbReference type="PROSITE" id="PS50002"/>
    </source>
</evidence>
<dbReference type="PROSITE" id="PS50002">
    <property type="entry name" value="SH3"/>
    <property type="match status" value="1"/>
</dbReference>
<sequence length="109" mass="11737">MSDMHSHANPQSHITCIHPPTGTSSTSSPDSESIDPNPVYALHSLAATVPGQASVVQGDSLILMDGKNSHWWLVRVVKTQQVGYIPAKNVETPLERLARLKEGKSGDEP</sequence>
<dbReference type="SUPFAM" id="SSF50044">
    <property type="entry name" value="SH3-domain"/>
    <property type="match status" value="1"/>
</dbReference>
<feature type="region of interest" description="Disordered" evidence="3">
    <location>
        <begin position="1"/>
        <end position="37"/>
    </location>
</feature>
<dbReference type="STRING" id="1884261.A0A5C3QJ14"/>
<evidence type="ECO:0000313" key="5">
    <source>
        <dbReference type="EMBL" id="TFL01926.1"/>
    </source>
</evidence>
<protein>
    <recommendedName>
        <fullName evidence="4">SH3 domain-containing protein</fullName>
    </recommendedName>
</protein>
<dbReference type="OrthoDB" id="196165at2759"/>
<dbReference type="GO" id="GO:0008104">
    <property type="term" value="P:intracellular protein localization"/>
    <property type="evidence" value="ECO:0007669"/>
    <property type="project" value="TreeGrafter"/>
</dbReference>
<dbReference type="InterPro" id="IPR053039">
    <property type="entry name" value="Polarity_Bud-Selection_Reg"/>
</dbReference>
<dbReference type="Pfam" id="PF00018">
    <property type="entry name" value="SH3_1"/>
    <property type="match status" value="1"/>
</dbReference>
<dbReference type="PANTHER" id="PTHR47775">
    <property type="entry name" value="BUD SITE SELECTION PROTEIN 14"/>
    <property type="match status" value="1"/>
</dbReference>
<dbReference type="GO" id="GO:0030950">
    <property type="term" value="P:establishment or maintenance of actin cytoskeleton polarity"/>
    <property type="evidence" value="ECO:0007669"/>
    <property type="project" value="TreeGrafter"/>
</dbReference>
<reference evidence="5 6" key="1">
    <citation type="journal article" date="2019" name="Nat. Ecol. Evol.">
        <title>Megaphylogeny resolves global patterns of mushroom evolution.</title>
        <authorList>
            <person name="Varga T."/>
            <person name="Krizsan K."/>
            <person name="Foldi C."/>
            <person name="Dima B."/>
            <person name="Sanchez-Garcia M."/>
            <person name="Sanchez-Ramirez S."/>
            <person name="Szollosi G.J."/>
            <person name="Szarkandi J.G."/>
            <person name="Papp V."/>
            <person name="Albert L."/>
            <person name="Andreopoulos W."/>
            <person name="Angelini C."/>
            <person name="Antonin V."/>
            <person name="Barry K.W."/>
            <person name="Bougher N.L."/>
            <person name="Buchanan P."/>
            <person name="Buyck B."/>
            <person name="Bense V."/>
            <person name="Catcheside P."/>
            <person name="Chovatia M."/>
            <person name="Cooper J."/>
            <person name="Damon W."/>
            <person name="Desjardin D."/>
            <person name="Finy P."/>
            <person name="Geml J."/>
            <person name="Haridas S."/>
            <person name="Hughes K."/>
            <person name="Justo A."/>
            <person name="Karasinski D."/>
            <person name="Kautmanova I."/>
            <person name="Kiss B."/>
            <person name="Kocsube S."/>
            <person name="Kotiranta H."/>
            <person name="LaButti K.M."/>
            <person name="Lechner B.E."/>
            <person name="Liimatainen K."/>
            <person name="Lipzen A."/>
            <person name="Lukacs Z."/>
            <person name="Mihaltcheva S."/>
            <person name="Morgado L.N."/>
            <person name="Niskanen T."/>
            <person name="Noordeloos M.E."/>
            <person name="Ohm R.A."/>
            <person name="Ortiz-Santana B."/>
            <person name="Ovrebo C."/>
            <person name="Racz N."/>
            <person name="Riley R."/>
            <person name="Savchenko A."/>
            <person name="Shiryaev A."/>
            <person name="Soop K."/>
            <person name="Spirin V."/>
            <person name="Szebenyi C."/>
            <person name="Tomsovsky M."/>
            <person name="Tulloss R.E."/>
            <person name="Uehling J."/>
            <person name="Grigoriev I.V."/>
            <person name="Vagvolgyi C."/>
            <person name="Papp T."/>
            <person name="Martin F.M."/>
            <person name="Miettinen O."/>
            <person name="Hibbett D.S."/>
            <person name="Nagy L.G."/>
        </authorList>
    </citation>
    <scope>NUCLEOTIDE SEQUENCE [LARGE SCALE GENOMIC DNA]</scope>
    <source>
        <strain evidence="5 6">CBS 309.79</strain>
    </source>
</reference>
<dbReference type="Proteomes" id="UP000305067">
    <property type="component" value="Unassembled WGS sequence"/>
</dbReference>
<gene>
    <name evidence="5" type="ORF">BDV98DRAFT_592433</name>
</gene>
<feature type="compositionally biased region" description="Low complexity" evidence="3">
    <location>
        <begin position="19"/>
        <end position="31"/>
    </location>
</feature>
<evidence type="ECO:0000256" key="1">
    <source>
        <dbReference type="ARBA" id="ARBA00022443"/>
    </source>
</evidence>
<dbReference type="InterPro" id="IPR036028">
    <property type="entry name" value="SH3-like_dom_sf"/>
</dbReference>
<keyword evidence="6" id="KW-1185">Reference proteome</keyword>
<dbReference type="InterPro" id="IPR001452">
    <property type="entry name" value="SH3_domain"/>
</dbReference>
<accession>A0A5C3QJ14</accession>
<evidence type="ECO:0000256" key="3">
    <source>
        <dbReference type="SAM" id="MobiDB-lite"/>
    </source>
</evidence>
<dbReference type="SMART" id="SM00326">
    <property type="entry name" value="SH3"/>
    <property type="match status" value="1"/>
</dbReference>
<dbReference type="AlphaFoldDB" id="A0A5C3QJ14"/>
<organism evidence="5 6">
    <name type="scientific">Pterulicium gracile</name>
    <dbReference type="NCBI Taxonomy" id="1884261"/>
    <lineage>
        <taxon>Eukaryota</taxon>
        <taxon>Fungi</taxon>
        <taxon>Dikarya</taxon>
        <taxon>Basidiomycota</taxon>
        <taxon>Agaricomycotina</taxon>
        <taxon>Agaricomycetes</taxon>
        <taxon>Agaricomycetidae</taxon>
        <taxon>Agaricales</taxon>
        <taxon>Pleurotineae</taxon>
        <taxon>Pterulaceae</taxon>
        <taxon>Pterulicium</taxon>
    </lineage>
</organism>
<proteinExistence type="predicted"/>
<name>A0A5C3QJ14_9AGAR</name>
<evidence type="ECO:0000256" key="2">
    <source>
        <dbReference type="PROSITE-ProRule" id="PRU00192"/>
    </source>
</evidence>
<keyword evidence="1 2" id="KW-0728">SH3 domain</keyword>
<evidence type="ECO:0000313" key="6">
    <source>
        <dbReference type="Proteomes" id="UP000305067"/>
    </source>
</evidence>
<dbReference type="GO" id="GO:0051286">
    <property type="term" value="C:cell tip"/>
    <property type="evidence" value="ECO:0007669"/>
    <property type="project" value="TreeGrafter"/>
</dbReference>
<dbReference type="PANTHER" id="PTHR47775:SF1">
    <property type="entry name" value="BUD SITE SELECTION PROTEIN 14"/>
    <property type="match status" value="1"/>
</dbReference>